<dbReference type="InterPro" id="IPR022790">
    <property type="entry name" value="GH26_dom"/>
</dbReference>
<feature type="domain" description="GH26" evidence="6">
    <location>
        <begin position="39"/>
        <end position="366"/>
    </location>
</feature>
<protein>
    <recommendedName>
        <fullName evidence="6">GH26 domain-containing protein</fullName>
    </recommendedName>
</protein>
<organism evidence="7 8">
    <name type="scientific">Carboxylicivirga linearis</name>
    <dbReference type="NCBI Taxonomy" id="1628157"/>
    <lineage>
        <taxon>Bacteria</taxon>
        <taxon>Pseudomonadati</taxon>
        <taxon>Bacteroidota</taxon>
        <taxon>Bacteroidia</taxon>
        <taxon>Marinilabiliales</taxon>
        <taxon>Marinilabiliaceae</taxon>
        <taxon>Carboxylicivirga</taxon>
    </lineage>
</organism>
<comment type="caution">
    <text evidence="7">The sequence shown here is derived from an EMBL/GenBank/DDBJ whole genome shotgun (WGS) entry which is preliminary data.</text>
</comment>
<proteinExistence type="inferred from homology"/>
<sequence length="372" mass="42953">MKFRYYTNLWFLVVFAAVYTGCSTPPEEVIKVVDKKADENVKKLYDFLATSDTLGIMFGHEDSFAYGHGWKFDGEEYTSDVHKISGDFPAVFGWDLGHIETGSPVNIDTVNFEHMKKFIVKAHEMGAINTLSWHPVHPSTGGTTWDTTVVVNQLLPGGALNDKFNGWITYIGHFFSDLKDSKGNNVPVIFRPFHEHNGSWFWWGDDLCSVEEYTQLWKYTVSYLRDTMNVHNVLYAYSPNIVGSAEEYLAKYPGDEWVDILGVDVYDFPHYGIKYDEVLPKNLDILKSIAIEKNKPYALTETGYLNEKPERWWTDSLLEYTKDTGIRWALVWINLEETQFYFTYPGEASADNFNEFYEKDETVFASDLPEIY</sequence>
<keyword evidence="8" id="KW-1185">Reference proteome</keyword>
<feature type="active site" description="Nucleophile" evidence="4">
    <location>
        <position position="301"/>
    </location>
</feature>
<evidence type="ECO:0000256" key="4">
    <source>
        <dbReference type="PROSITE-ProRule" id="PRU01100"/>
    </source>
</evidence>
<dbReference type="Gene3D" id="3.20.20.80">
    <property type="entry name" value="Glycosidases"/>
    <property type="match status" value="1"/>
</dbReference>
<evidence type="ECO:0000256" key="3">
    <source>
        <dbReference type="ARBA" id="ARBA00023295"/>
    </source>
</evidence>
<dbReference type="PRINTS" id="PR00739">
    <property type="entry name" value="GLHYDRLASE26"/>
</dbReference>
<dbReference type="PROSITE" id="PS51764">
    <property type="entry name" value="GH26"/>
    <property type="match status" value="1"/>
</dbReference>
<dbReference type="InterPro" id="IPR017853">
    <property type="entry name" value="GH"/>
</dbReference>
<dbReference type="PANTHER" id="PTHR40079:SF4">
    <property type="entry name" value="GH26 DOMAIN-CONTAINING PROTEIN-RELATED"/>
    <property type="match status" value="1"/>
</dbReference>
<name>A0ABS5JXT9_9BACT</name>
<dbReference type="PANTHER" id="PTHR40079">
    <property type="entry name" value="MANNAN ENDO-1,4-BETA-MANNOSIDASE E-RELATED"/>
    <property type="match status" value="1"/>
</dbReference>
<evidence type="ECO:0000313" key="8">
    <source>
        <dbReference type="Proteomes" id="UP000708576"/>
    </source>
</evidence>
<evidence type="ECO:0000256" key="2">
    <source>
        <dbReference type="ARBA" id="ARBA00022801"/>
    </source>
</evidence>
<feature type="signal peptide" evidence="5">
    <location>
        <begin position="1"/>
        <end position="16"/>
    </location>
</feature>
<dbReference type="Proteomes" id="UP000708576">
    <property type="component" value="Unassembled WGS sequence"/>
</dbReference>
<evidence type="ECO:0000313" key="7">
    <source>
        <dbReference type="EMBL" id="MBS2099719.1"/>
    </source>
</evidence>
<comment type="similarity">
    <text evidence="1 4">Belongs to the glycosyl hydrolase 26 family.</text>
</comment>
<keyword evidence="2 4" id="KW-0378">Hydrolase</keyword>
<evidence type="ECO:0000256" key="5">
    <source>
        <dbReference type="SAM" id="SignalP"/>
    </source>
</evidence>
<evidence type="ECO:0000256" key="1">
    <source>
        <dbReference type="ARBA" id="ARBA00007754"/>
    </source>
</evidence>
<dbReference type="Pfam" id="PF02156">
    <property type="entry name" value="Glyco_hydro_26"/>
    <property type="match status" value="1"/>
</dbReference>
<reference evidence="7 8" key="1">
    <citation type="journal article" date="2015" name="Int. J. Syst. Evol. Microbiol.">
        <title>Carboxylicivirga linearis sp. nov., isolated from a sea cucumber culture pond.</title>
        <authorList>
            <person name="Wang F.Q."/>
            <person name="Zhou Y.X."/>
            <person name="Lin X.Z."/>
            <person name="Chen G.J."/>
            <person name="Du Z.J."/>
        </authorList>
    </citation>
    <scope>NUCLEOTIDE SEQUENCE [LARGE SCALE GENOMIC DNA]</scope>
    <source>
        <strain evidence="7 8">FB218</strain>
    </source>
</reference>
<dbReference type="RefSeq" id="WP_212216962.1">
    <property type="nucleotide sequence ID" value="NZ_JAGUCO010000014.1"/>
</dbReference>
<dbReference type="InterPro" id="IPR000805">
    <property type="entry name" value="Glyco_hydro_26"/>
</dbReference>
<dbReference type="SUPFAM" id="SSF51445">
    <property type="entry name" value="(Trans)glycosidases"/>
    <property type="match status" value="1"/>
</dbReference>
<gene>
    <name evidence="7" type="ORF">KEM10_15605</name>
</gene>
<dbReference type="EMBL" id="JAGUCO010000014">
    <property type="protein sequence ID" value="MBS2099719.1"/>
    <property type="molecule type" value="Genomic_DNA"/>
</dbReference>
<evidence type="ECO:0000259" key="6">
    <source>
        <dbReference type="PROSITE" id="PS51764"/>
    </source>
</evidence>
<accession>A0ABS5JXT9</accession>
<keyword evidence="3 4" id="KW-0326">Glycosidase</keyword>
<feature type="active site" description="Proton donor" evidence="4">
    <location>
        <position position="195"/>
    </location>
</feature>
<feature type="chain" id="PRO_5045206156" description="GH26 domain-containing protein" evidence="5">
    <location>
        <begin position="17"/>
        <end position="372"/>
    </location>
</feature>
<keyword evidence="5" id="KW-0732">Signal</keyword>